<feature type="compositionally biased region" description="Polar residues" evidence="2">
    <location>
        <begin position="1"/>
        <end position="15"/>
    </location>
</feature>
<evidence type="ECO:0000313" key="3">
    <source>
        <dbReference type="EMBL" id="KAK4506263.1"/>
    </source>
</evidence>
<feature type="coiled-coil region" evidence="1">
    <location>
        <begin position="90"/>
        <end position="138"/>
    </location>
</feature>
<feature type="compositionally biased region" description="Basic and acidic residues" evidence="2">
    <location>
        <begin position="333"/>
        <end position="346"/>
    </location>
</feature>
<keyword evidence="1" id="KW-0175">Coiled coil</keyword>
<evidence type="ECO:0000313" key="4">
    <source>
        <dbReference type="Proteomes" id="UP001305779"/>
    </source>
</evidence>
<feature type="compositionally biased region" description="Basic and acidic residues" evidence="2">
    <location>
        <begin position="356"/>
        <end position="374"/>
    </location>
</feature>
<evidence type="ECO:0000256" key="2">
    <source>
        <dbReference type="SAM" id="MobiDB-lite"/>
    </source>
</evidence>
<dbReference type="Proteomes" id="UP001305779">
    <property type="component" value="Unassembled WGS sequence"/>
</dbReference>
<evidence type="ECO:0000256" key="1">
    <source>
        <dbReference type="SAM" id="Coils"/>
    </source>
</evidence>
<feature type="region of interest" description="Disordered" evidence="2">
    <location>
        <begin position="333"/>
        <end position="398"/>
    </location>
</feature>
<protein>
    <submittedName>
        <fullName evidence="3">Uncharacterized protein</fullName>
    </submittedName>
</protein>
<proteinExistence type="predicted"/>
<dbReference type="EMBL" id="JAXOVC010000002">
    <property type="protein sequence ID" value="KAK4506263.1"/>
    <property type="molecule type" value="Genomic_DNA"/>
</dbReference>
<feature type="region of interest" description="Disordered" evidence="2">
    <location>
        <begin position="1"/>
        <end position="38"/>
    </location>
</feature>
<organism evidence="3 4">
    <name type="scientific">Zasmidium cellare</name>
    <name type="common">Wine cellar mold</name>
    <name type="synonym">Racodium cellare</name>
    <dbReference type="NCBI Taxonomy" id="395010"/>
    <lineage>
        <taxon>Eukaryota</taxon>
        <taxon>Fungi</taxon>
        <taxon>Dikarya</taxon>
        <taxon>Ascomycota</taxon>
        <taxon>Pezizomycotina</taxon>
        <taxon>Dothideomycetes</taxon>
        <taxon>Dothideomycetidae</taxon>
        <taxon>Mycosphaerellales</taxon>
        <taxon>Mycosphaerellaceae</taxon>
        <taxon>Zasmidium</taxon>
    </lineage>
</organism>
<name>A0ABR0EYV1_ZASCE</name>
<feature type="compositionally biased region" description="Basic and acidic residues" evidence="2">
    <location>
        <begin position="296"/>
        <end position="318"/>
    </location>
</feature>
<feature type="region of interest" description="Disordered" evidence="2">
    <location>
        <begin position="296"/>
        <end position="320"/>
    </location>
</feature>
<reference evidence="3 4" key="1">
    <citation type="journal article" date="2023" name="G3 (Bethesda)">
        <title>A chromosome-level genome assembly of Zasmidium syzygii isolated from banana leaves.</title>
        <authorList>
            <person name="van Westerhoven A.C."/>
            <person name="Mehrabi R."/>
            <person name="Talebi R."/>
            <person name="Steentjes M.B.F."/>
            <person name="Corcolon B."/>
            <person name="Chong P.A."/>
            <person name="Kema G.H.J."/>
            <person name="Seidl M.F."/>
        </authorList>
    </citation>
    <scope>NUCLEOTIDE SEQUENCE [LARGE SCALE GENOMIC DNA]</scope>
    <source>
        <strain evidence="3 4">P124</strain>
    </source>
</reference>
<gene>
    <name evidence="3" type="ORF">PRZ48_004228</name>
</gene>
<accession>A0ABR0EYV1</accession>
<comment type="caution">
    <text evidence="3">The sequence shown here is derived from an EMBL/GenBank/DDBJ whole genome shotgun (WGS) entry which is preliminary data.</text>
</comment>
<sequence length="398" mass="44409">MSGSFSDMHSPTNGSHAPIAYPPTPSTPTQTDRNAHDIPLSDKVLGAASHSYGLFQGLYDNALVLEQTNAQMGRQLDEKTAAVENWREWHDKHKADILEIQNKVPELENQKAKLQQDAADLSARNEQLIEDKAKAIQELTAQHEASLASVHEQHSGHIEDREGTIVALSQDATELRDGFAQLQAENVELRIGKAGAEEAQKETLRKFNRATEQKTEFKGKLDKERRDHIGKLQAKQRAIDKLTQEKASIESVKQQKIDEMGHLVQDGEKALRDAQVKERAAAADVQTAKEEIDGLRNDLGKEQAVREDAQSKANESETVRQQAFAEISTLKAEVEKSNGRAEEETAKALQAEQALAEERQERLKDGRDLDEFLTKHRKRYHSSVGDSAEGPLSKKQRV</sequence>
<keyword evidence="4" id="KW-1185">Reference proteome</keyword>